<dbReference type="Proteomes" id="UP000680067">
    <property type="component" value="Unassembled WGS sequence"/>
</dbReference>
<name>A0A941I7P2_9BURK</name>
<feature type="domain" description="NAD-dependent epimerase/dehydratase" evidence="3">
    <location>
        <begin position="10"/>
        <end position="213"/>
    </location>
</feature>
<sequence>MNTSEVLHATIIGGQGFVGQRLFHYLTEQGWNCWVPQKNDPELFERPLGYVFYCAGLTADYARRSFDTVDAHVSLLNAVLHRAEFASLVYLSSTRLYDGLQKDCVSESDNLTVNPANPRHIYDLSKALGEALCVSASLGKAKVARLSCVYQDAQDADGFLPQLLRSVIDHRGQGSLTMETSAAFARDYVSLDDVVRGLVDICVHGREKIYNLASGENISNADLFDLIHDLTGVEVIPASAAQPGSSPVINMQCFVTEFGWQPASLRTRLSTLLKA</sequence>
<gene>
    <name evidence="4" type="ORF">KDM89_12880</name>
</gene>
<dbReference type="EMBL" id="JAGSPN010000009">
    <property type="protein sequence ID" value="MBR7783039.1"/>
    <property type="molecule type" value="Genomic_DNA"/>
</dbReference>
<proteinExistence type="inferred from homology"/>
<comment type="caution">
    <text evidence="4">The sequence shown here is derived from an EMBL/GenBank/DDBJ whole genome shotgun (WGS) entry which is preliminary data.</text>
</comment>
<dbReference type="Gene3D" id="3.40.50.720">
    <property type="entry name" value="NAD(P)-binding Rossmann-like Domain"/>
    <property type="match status" value="1"/>
</dbReference>
<reference evidence="4" key="1">
    <citation type="submission" date="2021-04" db="EMBL/GenBank/DDBJ databases">
        <title>novel species isolated from subtropical streams in China.</title>
        <authorList>
            <person name="Lu H."/>
        </authorList>
    </citation>
    <scope>NUCLEOTIDE SEQUENCE</scope>
    <source>
        <strain evidence="4">LFS511W</strain>
    </source>
</reference>
<dbReference type="RefSeq" id="WP_212688325.1">
    <property type="nucleotide sequence ID" value="NZ_JAGSPN010000009.1"/>
</dbReference>
<keyword evidence="5" id="KW-1185">Reference proteome</keyword>
<dbReference type="Pfam" id="PF01370">
    <property type="entry name" value="Epimerase"/>
    <property type="match status" value="1"/>
</dbReference>
<dbReference type="InterPro" id="IPR001509">
    <property type="entry name" value="Epimerase_deHydtase"/>
</dbReference>
<dbReference type="AlphaFoldDB" id="A0A941I7P2"/>
<evidence type="ECO:0000259" key="3">
    <source>
        <dbReference type="Pfam" id="PF01370"/>
    </source>
</evidence>
<comment type="similarity">
    <text evidence="2">Belongs to the NAD(P)-dependent epimerase/dehydratase family.</text>
</comment>
<evidence type="ECO:0000256" key="1">
    <source>
        <dbReference type="ARBA" id="ARBA00005125"/>
    </source>
</evidence>
<dbReference type="InterPro" id="IPR036291">
    <property type="entry name" value="NAD(P)-bd_dom_sf"/>
</dbReference>
<organism evidence="4 5">
    <name type="scientific">Undibacterium luofuense</name>
    <dbReference type="NCBI Taxonomy" id="2828733"/>
    <lineage>
        <taxon>Bacteria</taxon>
        <taxon>Pseudomonadati</taxon>
        <taxon>Pseudomonadota</taxon>
        <taxon>Betaproteobacteria</taxon>
        <taxon>Burkholderiales</taxon>
        <taxon>Oxalobacteraceae</taxon>
        <taxon>Undibacterium</taxon>
    </lineage>
</organism>
<dbReference type="PANTHER" id="PTHR43000">
    <property type="entry name" value="DTDP-D-GLUCOSE 4,6-DEHYDRATASE-RELATED"/>
    <property type="match status" value="1"/>
</dbReference>
<accession>A0A941I7P2</accession>
<protein>
    <submittedName>
        <fullName evidence="4">NAD(P)-dependent oxidoreductase</fullName>
    </submittedName>
</protein>
<dbReference type="SUPFAM" id="SSF51735">
    <property type="entry name" value="NAD(P)-binding Rossmann-fold domains"/>
    <property type="match status" value="1"/>
</dbReference>
<evidence type="ECO:0000256" key="2">
    <source>
        <dbReference type="ARBA" id="ARBA00007637"/>
    </source>
</evidence>
<comment type="pathway">
    <text evidence="1">Bacterial outer membrane biogenesis; LPS O-antigen biosynthesis.</text>
</comment>
<evidence type="ECO:0000313" key="4">
    <source>
        <dbReference type="EMBL" id="MBR7783039.1"/>
    </source>
</evidence>
<evidence type="ECO:0000313" key="5">
    <source>
        <dbReference type="Proteomes" id="UP000680067"/>
    </source>
</evidence>